<evidence type="ECO:0000256" key="5">
    <source>
        <dbReference type="ARBA" id="ARBA00022692"/>
    </source>
</evidence>
<dbReference type="OrthoDB" id="5843984at2"/>
<evidence type="ECO:0000256" key="3">
    <source>
        <dbReference type="ARBA" id="ARBA00022475"/>
    </source>
</evidence>
<dbReference type="EMBL" id="CP001616">
    <property type="protein sequence ID" value="ACQ92082.1"/>
    <property type="molecule type" value="Genomic_DNA"/>
</dbReference>
<dbReference type="PROSITE" id="PS51105">
    <property type="entry name" value="PTS_EIIC_TYPE_3"/>
    <property type="match status" value="1"/>
</dbReference>
<feature type="transmembrane region" description="Helical" evidence="9">
    <location>
        <begin position="139"/>
        <end position="163"/>
    </location>
</feature>
<evidence type="ECO:0000256" key="2">
    <source>
        <dbReference type="ARBA" id="ARBA00022448"/>
    </source>
</evidence>
<gene>
    <name evidence="11" type="ordered locus">Tola_0453</name>
</gene>
<dbReference type="PANTHER" id="PTHR33989:SF4">
    <property type="entry name" value="PTS SYSTEM N,N'-DIACETYLCHITOBIOSE-SPECIFIC EIIC COMPONENT"/>
    <property type="match status" value="1"/>
</dbReference>
<feature type="domain" description="PTS EIIC type-3" evidence="10">
    <location>
        <begin position="13"/>
        <end position="414"/>
    </location>
</feature>
<sequence length="435" mass="48986">MGSYWMQLMVSAIEQWMTPLARYLTKSRYLIALRDGFQLAMPFVIVGSLCVPLLYPPFPPDSTNWLAVLWNHVSTDLRVVWLAPYQITMGLISLLVSFGMAASLAKSYGLPERLSGLTGSVSFMLLAGFYQNGGVDARYLGGMGLFTAIIAAIYSIEVIRFFYQRNWTIRVPEEVPKITSSGFLLIIPLFFILISLTLINLLLQQHFGAVFPELVEKLFRPMIVASDSLPAVWLSLLVCNLLWFMGIHGALLITGIMYPFWMSNILDNQAALAAGQVLPHIYVHAFWDFYLLIGGVGSTLPLAFMALRSRSQQLRSAGKLGLFPSLFNINEPILFGFPVIMNPLFLLPFLLAPLVNATLAWYLTEWGWLDRFVAILPWSMPSPIGAAWSANGSWRTALMSLLALANAWIIYYPFFKVHERMLLENKRAMMQKKGY</sequence>
<protein>
    <recommendedName>
        <fullName evidence="8">Permease IIC component</fullName>
    </recommendedName>
</protein>
<keyword evidence="12" id="KW-1185">Reference proteome</keyword>
<dbReference type="InterPro" id="IPR003352">
    <property type="entry name" value="PTS_EIIC"/>
</dbReference>
<evidence type="ECO:0000256" key="1">
    <source>
        <dbReference type="ARBA" id="ARBA00004651"/>
    </source>
</evidence>
<evidence type="ECO:0000256" key="4">
    <source>
        <dbReference type="ARBA" id="ARBA00022597"/>
    </source>
</evidence>
<name>C4L9V3_TOLAT</name>
<evidence type="ECO:0000256" key="7">
    <source>
        <dbReference type="ARBA" id="ARBA00023136"/>
    </source>
</evidence>
<evidence type="ECO:0000313" key="12">
    <source>
        <dbReference type="Proteomes" id="UP000009073"/>
    </source>
</evidence>
<reference evidence="12" key="1">
    <citation type="submission" date="2009-05" db="EMBL/GenBank/DDBJ databases">
        <title>Complete sequence of Tolumonas auensis DSM 9187.</title>
        <authorList>
            <consortium name="US DOE Joint Genome Institute"/>
            <person name="Lucas S."/>
            <person name="Copeland A."/>
            <person name="Lapidus A."/>
            <person name="Glavina del Rio T."/>
            <person name="Tice H."/>
            <person name="Bruce D."/>
            <person name="Goodwin L."/>
            <person name="Pitluck S."/>
            <person name="Chertkov O."/>
            <person name="Brettin T."/>
            <person name="Detter J.C."/>
            <person name="Han C."/>
            <person name="Larimer F."/>
            <person name="Land M."/>
            <person name="Hauser L."/>
            <person name="Kyrpides N."/>
            <person name="Mikhailova N."/>
            <person name="Spring S."/>
            <person name="Beller H."/>
        </authorList>
    </citation>
    <scope>NUCLEOTIDE SEQUENCE [LARGE SCALE GENOMIC DNA]</scope>
    <source>
        <strain evidence="12">DSM 9187 / TA4</strain>
    </source>
</reference>
<keyword evidence="11" id="KW-0808">Transferase</keyword>
<evidence type="ECO:0000256" key="8">
    <source>
        <dbReference type="PIRNR" id="PIRNR006351"/>
    </source>
</evidence>
<keyword evidence="5 9" id="KW-0812">Transmembrane</keyword>
<dbReference type="GO" id="GO:0008982">
    <property type="term" value="F:protein-N(PI)-phosphohistidine-sugar phosphotransferase activity"/>
    <property type="evidence" value="ECO:0007669"/>
    <property type="project" value="UniProtKB-UniRule"/>
</dbReference>
<evidence type="ECO:0000256" key="9">
    <source>
        <dbReference type="SAM" id="Phobius"/>
    </source>
</evidence>
<dbReference type="STRING" id="595494.Tola_0453"/>
<dbReference type="HOGENOM" id="CLU_029688_1_0_6"/>
<keyword evidence="4 8" id="KW-0762">Sugar transport</keyword>
<comment type="function">
    <text evidence="8">The phosphoenolpyruvate-dependent sugar phosphotransferase system (PTS), a major carbohydrate active -transport system, catalyzes the phosphorylation of incoming sugar substrates concomitant with their translocation across the cell membrane.</text>
</comment>
<comment type="subcellular location">
    <subcellularLocation>
        <location evidence="1">Cell membrane</location>
        <topology evidence="1">Multi-pass membrane protein</topology>
    </subcellularLocation>
</comment>
<dbReference type="eggNOG" id="COG1455">
    <property type="taxonomic scope" value="Bacteria"/>
</dbReference>
<evidence type="ECO:0000256" key="6">
    <source>
        <dbReference type="ARBA" id="ARBA00022989"/>
    </source>
</evidence>
<dbReference type="NCBIfam" id="TIGR00410">
    <property type="entry name" value="lacE"/>
    <property type="match status" value="1"/>
</dbReference>
<dbReference type="AlphaFoldDB" id="C4L9V3"/>
<feature type="transmembrane region" description="Helical" evidence="9">
    <location>
        <begin position="114"/>
        <end position="133"/>
    </location>
</feature>
<dbReference type="Pfam" id="PF02378">
    <property type="entry name" value="PTS_EIIC"/>
    <property type="match status" value="1"/>
</dbReference>
<feature type="transmembrane region" description="Helical" evidence="9">
    <location>
        <begin position="397"/>
        <end position="415"/>
    </location>
</feature>
<dbReference type="InterPro" id="IPR004501">
    <property type="entry name" value="PTS_EIIC_3"/>
</dbReference>
<keyword evidence="2 8" id="KW-0813">Transport</keyword>
<feature type="transmembrane region" description="Helical" evidence="9">
    <location>
        <begin position="289"/>
        <end position="307"/>
    </location>
</feature>
<dbReference type="GO" id="GO:0005886">
    <property type="term" value="C:plasma membrane"/>
    <property type="evidence" value="ECO:0007669"/>
    <property type="project" value="UniProtKB-SubCell"/>
</dbReference>
<keyword evidence="6 9" id="KW-1133">Transmembrane helix</keyword>
<feature type="transmembrane region" description="Helical" evidence="9">
    <location>
        <begin position="183"/>
        <end position="203"/>
    </location>
</feature>
<dbReference type="GO" id="GO:0009401">
    <property type="term" value="P:phosphoenolpyruvate-dependent sugar phosphotransferase system"/>
    <property type="evidence" value="ECO:0007669"/>
    <property type="project" value="InterPro"/>
</dbReference>
<evidence type="ECO:0000313" key="11">
    <source>
        <dbReference type="EMBL" id="ACQ92082.1"/>
    </source>
</evidence>
<dbReference type="InterPro" id="IPR004796">
    <property type="entry name" value="PTS_IIC_cello"/>
</dbReference>
<dbReference type="KEGG" id="tau:Tola_0453"/>
<dbReference type="Proteomes" id="UP000009073">
    <property type="component" value="Chromosome"/>
</dbReference>
<dbReference type="PANTHER" id="PTHR33989">
    <property type="match status" value="1"/>
</dbReference>
<feature type="transmembrane region" description="Helical" evidence="9">
    <location>
        <begin position="344"/>
        <end position="363"/>
    </location>
</feature>
<proteinExistence type="predicted"/>
<feature type="transmembrane region" description="Helical" evidence="9">
    <location>
        <begin position="37"/>
        <end position="58"/>
    </location>
</feature>
<dbReference type="PIRSF" id="PIRSF006351">
    <property type="entry name" value="PTS_EIIC-Cellobiose"/>
    <property type="match status" value="1"/>
</dbReference>
<feature type="transmembrane region" description="Helical" evidence="9">
    <location>
        <begin position="231"/>
        <end position="253"/>
    </location>
</feature>
<reference evidence="11 12" key="2">
    <citation type="journal article" date="2011" name="Stand. Genomic Sci.">
        <title>Complete genome sequence of Tolumonas auensis type strain (TA 4).</title>
        <authorList>
            <person name="Chertkov O."/>
            <person name="Copeland A."/>
            <person name="Lucas S."/>
            <person name="Lapidus A."/>
            <person name="Berry K.W."/>
            <person name="Detter J.C."/>
            <person name="Del Rio T.G."/>
            <person name="Hammon N."/>
            <person name="Dalin E."/>
            <person name="Tice H."/>
            <person name="Pitluck S."/>
            <person name="Richardson P."/>
            <person name="Bruce D."/>
            <person name="Goodwin L."/>
            <person name="Han C."/>
            <person name="Tapia R."/>
            <person name="Saunders E."/>
            <person name="Schmutz J."/>
            <person name="Brettin T."/>
            <person name="Larimer F."/>
            <person name="Land M."/>
            <person name="Hauser L."/>
            <person name="Spring S."/>
            <person name="Rohde M."/>
            <person name="Kyrpides N.C."/>
            <person name="Ivanova N."/>
            <person name="Goker M."/>
            <person name="Beller H.R."/>
            <person name="Klenk H.P."/>
            <person name="Woyke T."/>
        </authorList>
    </citation>
    <scope>NUCLEOTIDE SEQUENCE [LARGE SCALE GENOMIC DNA]</scope>
    <source>
        <strain evidence="12">DSM 9187 / TA4</strain>
    </source>
</reference>
<evidence type="ECO:0000259" key="10">
    <source>
        <dbReference type="PROSITE" id="PS51105"/>
    </source>
</evidence>
<accession>C4L9V3</accession>
<dbReference type="InterPro" id="IPR051088">
    <property type="entry name" value="PTS_Sugar-EIIC/EIIB"/>
</dbReference>
<dbReference type="RefSeq" id="WP_012728681.1">
    <property type="nucleotide sequence ID" value="NC_012691.1"/>
</dbReference>
<keyword evidence="3 8" id="KW-1003">Cell membrane</keyword>
<keyword evidence="7 8" id="KW-0472">Membrane</keyword>
<feature type="transmembrane region" description="Helical" evidence="9">
    <location>
        <begin position="78"/>
        <end position="102"/>
    </location>
</feature>
<organism evidence="11 12">
    <name type="scientific">Tolumonas auensis (strain DSM 9187 / NBRC 110442 / TA 4)</name>
    <dbReference type="NCBI Taxonomy" id="595494"/>
    <lineage>
        <taxon>Bacteria</taxon>
        <taxon>Pseudomonadati</taxon>
        <taxon>Pseudomonadota</taxon>
        <taxon>Gammaproteobacteria</taxon>
        <taxon>Aeromonadales</taxon>
        <taxon>Aeromonadaceae</taxon>
        <taxon>Tolumonas</taxon>
    </lineage>
</organism>